<dbReference type="AlphaFoldDB" id="A0A7M3MAL0"/>
<keyword evidence="3" id="KW-1185">Reference proteome</keyword>
<organism evidence="2 3">
    <name type="scientific">Oceanidesulfovibrio indonesiensis</name>
    <dbReference type="NCBI Taxonomy" id="54767"/>
    <lineage>
        <taxon>Bacteria</taxon>
        <taxon>Pseudomonadati</taxon>
        <taxon>Thermodesulfobacteriota</taxon>
        <taxon>Desulfovibrionia</taxon>
        <taxon>Desulfovibrionales</taxon>
        <taxon>Desulfovibrionaceae</taxon>
        <taxon>Oceanidesulfovibrio</taxon>
    </lineage>
</organism>
<dbReference type="EMBL" id="QMIE01000020">
    <property type="protein sequence ID" value="TVM14831.1"/>
    <property type="molecule type" value="Genomic_DNA"/>
</dbReference>
<sequence length="274" mass="29498">MRSRKSGLLLGVMLLVAAAFFMVVGAYELWERGGGEPDATEVIESTEPTPEKPEASSLPPEEPETWGVPGPESQPDLRQTPLDPIADFARYIAERHRAWRGYGGEFLPARELAALYGLDVYALPEEERPPSPGITPVALKLGYFVVAERFVKSLVAQGDRLRPLQEQDLMGRESAGSEPGPDAVAEDAGRNAWTRDLLESTADKARQLAACREGNDVDTPDCRFARAFMAGLAGPEMDADRLQAEAASVLLDLAGKLEARAAAQGGTSSPHATQ</sequence>
<accession>A0A7M3MAL0</accession>
<feature type="region of interest" description="Disordered" evidence="1">
    <location>
        <begin position="34"/>
        <end position="80"/>
    </location>
</feature>
<dbReference type="OrthoDB" id="9844198at2"/>
<feature type="region of interest" description="Disordered" evidence="1">
    <location>
        <begin position="165"/>
        <end position="188"/>
    </location>
</feature>
<evidence type="ECO:0000256" key="1">
    <source>
        <dbReference type="SAM" id="MobiDB-lite"/>
    </source>
</evidence>
<gene>
    <name evidence="2" type="ORF">DPQ33_16525</name>
</gene>
<reference evidence="2 3" key="1">
    <citation type="submission" date="2018-06" db="EMBL/GenBank/DDBJ databases">
        <title>Complete genome of Desulfovibrio indonesiensis P37SLT.</title>
        <authorList>
            <person name="Crispim J.S."/>
            <person name="Vidigal P.M.P."/>
            <person name="Silva L.C.F."/>
            <person name="Laguardia C.N."/>
            <person name="Araujo L.C."/>
            <person name="Dias R.S."/>
            <person name="Sousa M.P."/>
            <person name="Paula S.O."/>
            <person name="Silva C."/>
        </authorList>
    </citation>
    <scope>NUCLEOTIDE SEQUENCE [LARGE SCALE GENOMIC DNA]</scope>
    <source>
        <strain evidence="2 3">P37SLT</strain>
    </source>
</reference>
<protein>
    <submittedName>
        <fullName evidence="2">Uncharacterized protein</fullName>
    </submittedName>
</protein>
<evidence type="ECO:0000313" key="2">
    <source>
        <dbReference type="EMBL" id="TVM14831.1"/>
    </source>
</evidence>
<evidence type="ECO:0000313" key="3">
    <source>
        <dbReference type="Proteomes" id="UP000448292"/>
    </source>
</evidence>
<dbReference type="RefSeq" id="WP_144304333.1">
    <property type="nucleotide sequence ID" value="NZ_QMIE01000020.1"/>
</dbReference>
<name>A0A7M3MAL0_9BACT</name>
<dbReference type="Proteomes" id="UP000448292">
    <property type="component" value="Unassembled WGS sequence"/>
</dbReference>
<comment type="caution">
    <text evidence="2">The sequence shown here is derived from an EMBL/GenBank/DDBJ whole genome shotgun (WGS) entry which is preliminary data.</text>
</comment>
<proteinExistence type="predicted"/>